<dbReference type="InterPro" id="IPR036188">
    <property type="entry name" value="FAD/NAD-bd_sf"/>
</dbReference>
<organism evidence="1 2">
    <name type="scientific">Solanum verrucosum</name>
    <dbReference type="NCBI Taxonomy" id="315347"/>
    <lineage>
        <taxon>Eukaryota</taxon>
        <taxon>Viridiplantae</taxon>
        <taxon>Streptophyta</taxon>
        <taxon>Embryophyta</taxon>
        <taxon>Tracheophyta</taxon>
        <taxon>Spermatophyta</taxon>
        <taxon>Magnoliopsida</taxon>
        <taxon>eudicotyledons</taxon>
        <taxon>Gunneridae</taxon>
        <taxon>Pentapetalae</taxon>
        <taxon>asterids</taxon>
        <taxon>lamiids</taxon>
        <taxon>Solanales</taxon>
        <taxon>Solanaceae</taxon>
        <taxon>Solanoideae</taxon>
        <taxon>Solaneae</taxon>
        <taxon>Solanum</taxon>
    </lineage>
</organism>
<dbReference type="SUPFAM" id="SSF51971">
    <property type="entry name" value="Nucleotide-binding domain"/>
    <property type="match status" value="1"/>
</dbReference>
<dbReference type="Gene3D" id="3.50.50.60">
    <property type="entry name" value="FAD/NAD(P)-binding domain"/>
    <property type="match status" value="1"/>
</dbReference>
<sequence length="101" mass="11443">MFGDVIPERCSGLLDSAYNYLLSYVYINFEVALAIKNKILNEPSKGREIVIGPSLAGLATARQLMLFGFKVTILEERKTCRWKGVYKKYGRREYMAVADLG</sequence>
<keyword evidence="2" id="KW-1185">Reference proteome</keyword>
<dbReference type="Proteomes" id="UP001234989">
    <property type="component" value="Chromosome 5"/>
</dbReference>
<reference evidence="1" key="1">
    <citation type="submission" date="2023-08" db="EMBL/GenBank/DDBJ databases">
        <title>A de novo genome assembly of Solanum verrucosum Schlechtendal, a Mexican diploid species geographically isolated from the other diploid A-genome species in potato relatives.</title>
        <authorList>
            <person name="Hosaka K."/>
        </authorList>
    </citation>
    <scope>NUCLEOTIDE SEQUENCE</scope>
    <source>
        <tissue evidence="1">Young leaves</tissue>
    </source>
</reference>
<dbReference type="AlphaFoldDB" id="A0AAF0TSM4"/>
<name>A0AAF0TSM4_SOLVR</name>
<evidence type="ECO:0000313" key="2">
    <source>
        <dbReference type="Proteomes" id="UP001234989"/>
    </source>
</evidence>
<protein>
    <submittedName>
        <fullName evidence="1">Uncharacterized protein</fullName>
    </submittedName>
</protein>
<gene>
    <name evidence="1" type="ORF">MTR67_024426</name>
</gene>
<accession>A0AAF0TSM4</accession>
<proteinExistence type="predicted"/>
<evidence type="ECO:0000313" key="1">
    <source>
        <dbReference type="EMBL" id="WMV31041.1"/>
    </source>
</evidence>
<dbReference type="EMBL" id="CP133616">
    <property type="protein sequence ID" value="WMV31041.1"/>
    <property type="molecule type" value="Genomic_DNA"/>
</dbReference>